<dbReference type="InterPro" id="IPR045851">
    <property type="entry name" value="AMP-bd_C_sf"/>
</dbReference>
<dbReference type="Gene3D" id="3.40.50.980">
    <property type="match status" value="2"/>
</dbReference>
<dbReference type="PANTHER" id="PTHR45527">
    <property type="entry name" value="NONRIBOSOMAL PEPTIDE SYNTHETASE"/>
    <property type="match status" value="1"/>
</dbReference>
<dbReference type="InterPro" id="IPR023213">
    <property type="entry name" value="CAT-like_dom_sf"/>
</dbReference>
<dbReference type="InterPro" id="IPR020845">
    <property type="entry name" value="AMP-binding_CS"/>
</dbReference>
<dbReference type="Pfam" id="PF00975">
    <property type="entry name" value="Thioesterase"/>
    <property type="match status" value="1"/>
</dbReference>
<evidence type="ECO:0000256" key="4">
    <source>
        <dbReference type="ARBA" id="ARBA00022737"/>
    </source>
</evidence>
<dbReference type="GO" id="GO:0043041">
    <property type="term" value="P:amino acid activation for nonribosomal peptide biosynthetic process"/>
    <property type="evidence" value="ECO:0007669"/>
    <property type="project" value="TreeGrafter"/>
</dbReference>
<dbReference type="OrthoDB" id="416786at2759"/>
<dbReference type="InterPro" id="IPR029058">
    <property type="entry name" value="AB_hydrolase_fold"/>
</dbReference>
<organism evidence="7 8">
    <name type="scientific">Basidiobolus meristosporus CBS 931.73</name>
    <dbReference type="NCBI Taxonomy" id="1314790"/>
    <lineage>
        <taxon>Eukaryota</taxon>
        <taxon>Fungi</taxon>
        <taxon>Fungi incertae sedis</taxon>
        <taxon>Zoopagomycota</taxon>
        <taxon>Entomophthoromycotina</taxon>
        <taxon>Basidiobolomycetes</taxon>
        <taxon>Basidiobolales</taxon>
        <taxon>Basidiobolaceae</taxon>
        <taxon>Basidiobolus</taxon>
    </lineage>
</organism>
<keyword evidence="4" id="KW-0677">Repeat</keyword>
<dbReference type="NCBIfam" id="TIGR01733">
    <property type="entry name" value="AA-adenyl-dom"/>
    <property type="match status" value="6"/>
</dbReference>
<dbReference type="Proteomes" id="UP000193498">
    <property type="component" value="Unassembled WGS sequence"/>
</dbReference>
<dbReference type="InterPro" id="IPR006162">
    <property type="entry name" value="Ppantetheine_attach_site"/>
</dbReference>
<dbReference type="SUPFAM" id="SSF56801">
    <property type="entry name" value="Acetyl-CoA synthetase-like"/>
    <property type="match status" value="7"/>
</dbReference>
<dbReference type="SMART" id="SM01294">
    <property type="entry name" value="PKS_PP_betabranch"/>
    <property type="match status" value="1"/>
</dbReference>
<dbReference type="PROSITE" id="PS00455">
    <property type="entry name" value="AMP_BINDING"/>
    <property type="match status" value="7"/>
</dbReference>
<dbReference type="InterPro" id="IPR020806">
    <property type="entry name" value="PKS_PP-bd"/>
</dbReference>
<feature type="domain" description="Carrier" evidence="6">
    <location>
        <begin position="7267"/>
        <end position="7343"/>
    </location>
</feature>
<evidence type="ECO:0000313" key="7">
    <source>
        <dbReference type="EMBL" id="ORX95071.1"/>
    </source>
</evidence>
<dbReference type="FunFam" id="3.30.300.30:FF:000015">
    <property type="entry name" value="Nonribosomal peptide synthase SidD"/>
    <property type="match status" value="6"/>
</dbReference>
<dbReference type="SUPFAM" id="SSF47336">
    <property type="entry name" value="ACP-like"/>
    <property type="match status" value="6"/>
</dbReference>
<dbReference type="SUPFAM" id="SSF52777">
    <property type="entry name" value="CoA-dependent acyltransferases"/>
    <property type="match status" value="19"/>
</dbReference>
<dbReference type="NCBIfam" id="NF003417">
    <property type="entry name" value="PRK04813.1"/>
    <property type="match status" value="7"/>
</dbReference>
<keyword evidence="8" id="KW-1185">Reference proteome</keyword>
<dbReference type="Gene3D" id="3.30.559.30">
    <property type="entry name" value="Nonribosomal peptide synthetase, condensation domain"/>
    <property type="match status" value="7"/>
</dbReference>
<dbReference type="InterPro" id="IPR025110">
    <property type="entry name" value="AMP-bd_C"/>
</dbReference>
<reference evidence="7 8" key="1">
    <citation type="submission" date="2016-07" db="EMBL/GenBank/DDBJ databases">
        <title>Pervasive Adenine N6-methylation of Active Genes in Fungi.</title>
        <authorList>
            <consortium name="DOE Joint Genome Institute"/>
            <person name="Mondo S.J."/>
            <person name="Dannebaum R.O."/>
            <person name="Kuo R.C."/>
            <person name="Labutti K."/>
            <person name="Haridas S."/>
            <person name="Kuo A."/>
            <person name="Salamov A."/>
            <person name="Ahrendt S.R."/>
            <person name="Lipzen A."/>
            <person name="Sullivan W."/>
            <person name="Andreopoulos W.B."/>
            <person name="Clum A."/>
            <person name="Lindquist E."/>
            <person name="Daum C."/>
            <person name="Ramamoorthy G.K."/>
            <person name="Gryganskyi A."/>
            <person name="Culley D."/>
            <person name="Magnuson J.K."/>
            <person name="James T.Y."/>
            <person name="O'Malley M.A."/>
            <person name="Stajich J.E."/>
            <person name="Spatafora J.W."/>
            <person name="Visel A."/>
            <person name="Grigoriev I.V."/>
        </authorList>
    </citation>
    <scope>NUCLEOTIDE SEQUENCE [LARGE SCALE GENOMIC DNA]</scope>
    <source>
        <strain evidence="7 8">CBS 931.73</strain>
    </source>
</reference>
<dbReference type="InterPro" id="IPR000873">
    <property type="entry name" value="AMP-dep_synth/lig_dom"/>
</dbReference>
<dbReference type="CDD" id="cd05918">
    <property type="entry name" value="A_NRPS_SidN3_like"/>
    <property type="match status" value="6"/>
</dbReference>
<evidence type="ECO:0000256" key="2">
    <source>
        <dbReference type="ARBA" id="ARBA00022553"/>
    </source>
</evidence>
<protein>
    <recommendedName>
        <fullName evidence="6">Carrier domain-containing protein</fullName>
    </recommendedName>
</protein>
<comment type="similarity">
    <text evidence="5">Belongs to the NRP synthetase family.</text>
</comment>
<dbReference type="GO" id="GO:0016874">
    <property type="term" value="F:ligase activity"/>
    <property type="evidence" value="ECO:0007669"/>
    <property type="project" value="UniProtKB-KW"/>
</dbReference>
<dbReference type="Gene3D" id="3.40.50.1820">
    <property type="entry name" value="alpha/beta hydrolase"/>
    <property type="match status" value="1"/>
</dbReference>
<dbReference type="FunFam" id="3.40.50.12780:FF:000012">
    <property type="entry name" value="Non-ribosomal peptide synthetase"/>
    <property type="match status" value="6"/>
</dbReference>
<dbReference type="Gene3D" id="1.10.1200.10">
    <property type="entry name" value="ACP-like"/>
    <property type="match status" value="6"/>
</dbReference>
<feature type="domain" description="Carrier" evidence="6">
    <location>
        <begin position="507"/>
        <end position="583"/>
    </location>
</feature>
<dbReference type="FunFam" id="3.40.50.980:FF:000001">
    <property type="entry name" value="Non-ribosomal peptide synthetase"/>
    <property type="match status" value="6"/>
</dbReference>
<feature type="domain" description="Carrier" evidence="6">
    <location>
        <begin position="3372"/>
        <end position="3448"/>
    </location>
</feature>
<dbReference type="CDD" id="cd19545">
    <property type="entry name" value="FUM14_C_NRPS-like"/>
    <property type="match status" value="1"/>
</dbReference>
<evidence type="ECO:0000256" key="5">
    <source>
        <dbReference type="ARBA" id="ARBA00029454"/>
    </source>
</evidence>
<name>A0A1Y1YAL1_9FUNG</name>
<feature type="domain" description="Carrier" evidence="6">
    <location>
        <begin position="2285"/>
        <end position="2361"/>
    </location>
</feature>
<dbReference type="Pfam" id="PF00668">
    <property type="entry name" value="Condensation"/>
    <property type="match status" value="9"/>
</dbReference>
<dbReference type="InterPro" id="IPR042099">
    <property type="entry name" value="ANL_N_sf"/>
</dbReference>
<gene>
    <name evidence="7" type="ORF">K493DRAFT_351909</name>
</gene>
<dbReference type="NCBIfam" id="TIGR01720">
    <property type="entry name" value="NRPS-para261"/>
    <property type="match status" value="2"/>
</dbReference>
<dbReference type="Gene3D" id="3.40.50.12780">
    <property type="entry name" value="N-terminal domain of ligase-like"/>
    <property type="match status" value="6"/>
</dbReference>
<dbReference type="Pfam" id="PF13193">
    <property type="entry name" value="AMP-binding_C"/>
    <property type="match status" value="2"/>
</dbReference>
<dbReference type="Pfam" id="PF00501">
    <property type="entry name" value="AMP-binding"/>
    <property type="match status" value="7"/>
</dbReference>
<evidence type="ECO:0000256" key="3">
    <source>
        <dbReference type="ARBA" id="ARBA00022598"/>
    </source>
</evidence>
<dbReference type="STRING" id="1314790.A0A1Y1YAL1"/>
<dbReference type="InterPro" id="IPR009081">
    <property type="entry name" value="PP-bd_ACP"/>
</dbReference>
<dbReference type="SMART" id="SM00823">
    <property type="entry name" value="PKS_PP"/>
    <property type="match status" value="6"/>
</dbReference>
<dbReference type="InParanoid" id="A0A1Y1YAL1"/>
<proteinExistence type="inferred from homology"/>
<dbReference type="InterPro" id="IPR001031">
    <property type="entry name" value="Thioesterase"/>
</dbReference>
<keyword evidence="3" id="KW-0436">Ligase</keyword>
<accession>A0A1Y1YAL1</accession>
<dbReference type="Gene3D" id="3.30.300.30">
    <property type="match status" value="7"/>
</dbReference>
<evidence type="ECO:0000313" key="8">
    <source>
        <dbReference type="Proteomes" id="UP000193498"/>
    </source>
</evidence>
<dbReference type="InterPro" id="IPR010071">
    <property type="entry name" value="AA_adenyl_dom"/>
</dbReference>
<dbReference type="InterPro" id="IPR001242">
    <property type="entry name" value="Condensation_dom"/>
</dbReference>
<dbReference type="GO" id="GO:0044550">
    <property type="term" value="P:secondary metabolite biosynthetic process"/>
    <property type="evidence" value="ECO:0007669"/>
    <property type="project" value="TreeGrafter"/>
</dbReference>
<dbReference type="PANTHER" id="PTHR45527:SF1">
    <property type="entry name" value="FATTY ACID SYNTHASE"/>
    <property type="match status" value="1"/>
</dbReference>
<dbReference type="FunCoup" id="A0A1Y1YAL1">
    <property type="interactions" value="555"/>
</dbReference>
<dbReference type="Pfam" id="PF00550">
    <property type="entry name" value="PP-binding"/>
    <property type="match status" value="6"/>
</dbReference>
<keyword evidence="2" id="KW-0597">Phosphoprotein</keyword>
<dbReference type="InterPro" id="IPR036736">
    <property type="entry name" value="ACP-like_sf"/>
</dbReference>
<dbReference type="PROSITE" id="PS50075">
    <property type="entry name" value="CARRIER"/>
    <property type="match status" value="6"/>
</dbReference>
<dbReference type="PROSITE" id="PS00012">
    <property type="entry name" value="PHOSPHOPANTETHEINE"/>
    <property type="match status" value="1"/>
</dbReference>
<dbReference type="FunFam" id="1.10.1200.10:FF:000005">
    <property type="entry name" value="Nonribosomal peptide synthetase 1"/>
    <property type="match status" value="3"/>
</dbReference>
<feature type="domain" description="Carrier" evidence="6">
    <location>
        <begin position="6257"/>
        <end position="6330"/>
    </location>
</feature>
<dbReference type="EMBL" id="MCFE01000187">
    <property type="protein sequence ID" value="ORX95071.1"/>
    <property type="molecule type" value="Genomic_DNA"/>
</dbReference>
<keyword evidence="1" id="KW-0596">Phosphopantetheine</keyword>
<feature type="domain" description="Carrier" evidence="6">
    <location>
        <begin position="4879"/>
        <end position="4955"/>
    </location>
</feature>
<evidence type="ECO:0000256" key="1">
    <source>
        <dbReference type="ARBA" id="ARBA00022450"/>
    </source>
</evidence>
<dbReference type="Gene3D" id="2.30.38.10">
    <property type="entry name" value="Luciferase, Domain 3"/>
    <property type="match status" value="1"/>
</dbReference>
<dbReference type="GO" id="GO:0031177">
    <property type="term" value="F:phosphopantetheine binding"/>
    <property type="evidence" value="ECO:0007669"/>
    <property type="project" value="InterPro"/>
</dbReference>
<dbReference type="InterPro" id="IPR010060">
    <property type="entry name" value="NRPS_synth"/>
</dbReference>
<dbReference type="SUPFAM" id="SSF53474">
    <property type="entry name" value="alpha/beta-Hydrolases"/>
    <property type="match status" value="1"/>
</dbReference>
<dbReference type="Gene3D" id="3.30.559.10">
    <property type="entry name" value="Chloramphenicol acetyltransferase-like domain"/>
    <property type="match status" value="9"/>
</dbReference>
<sequence length="7961" mass="890318">MFKYLMIDKELVTYSELNKRANKLAHTLIQIGVQPDNVVPVCIEKSIHMVVAILAVLKAGAAYVPLDPEYPKDRIHFIIRDTNASVCITTSNLQRMFAEGQTLRSLTVDEFDFCGDERSELNPVIPGLKSSNLCYLIFTSGSTGKPKGVMLEHRCVVNYVAAHQKILDLSQDDRFLQFANYTFDASILDLFVNLTTGSRLCLASKNNLLTDLPGMMNLMKVTAAQLTTTVASLVDPSSVPTLKLLQQGGEMLTKSVRDAWASKVKLHNGYGPTETAVYTIIKQSLKPSTSCANIGWPIGRSKVLILNDRLELIPLGAVGELCIGGPQLARGYLNRPDLTEKSFVSSPFNHGERLYRTGDLGRFNPDGSITILGRKDNQVKLNGLRIEIEEIEHVLNQSPEVSRVSVRLLNRKSKTSKVSKVLVAFVTFVNKMSDEESVSVLELTSCPEVGQVQESVRKQLPPYMVPTVWVPLTKMPINTSGKTDLKTLELLYTSLETAQDVKEAKDMPTSAMEVLLQEAWGEVLNVEKSSIGTGDSFYHLGGDSISAIQISAQCRQNGVEVSVQSILQHPTIRQLANYARFTTLALEKQSIEEDEEEDWSDIPFTPIQHQFFGVTQPEVNHFHLSWLVSVRHPIELPALRGALFELIGHHDMLRTRFTQELGRWRQWLASNEQTNFEVQRHRVSGVEELKSSVLKTQRSLNVETGPVSSFVIYDLPSGEQLLFMTIHHYIIDLVSWRIFWEDLEKLLSGQSLSYKTLSFRKWSKLLQKHAESLTSEDWPQQALIEPLDIDMSKLSLNTMETVETLSFTLDSEYTALMFGRSNDAYGTEAVDFMLATLATSYCDVFQTDSITFATEGHGREPWDDSIDVSRTIGWFTSIYPVTIQRKRGDSLIDVLKQTKDTRRAIPNHGLDYGLLRYLNSELSSRYSSDRFQVGFNYFGRFQHLEKGRSLFQQAAEQYTFDLNMIGPKWRRMNAIEVEVTVQRDNLSASISYSNQLHHEKQISQWLQAWKRDLMEAVQISGNKKKRELTVSDIPLLCLNAHQLHGLLEEVAAKCGEEFVQNIEDMYPCCAMQEGLIVGNARSASSYHVQDVYTLPDGVDEEQLLSAWRSTVNDLPILRTVFIENSYSSPTLGAYLQVVLRHVDVDFQRIYPESQDIEDAALNKYLEADGEKNRMIISRHHAINDGWSDKITMAYLEAVFNSTSRPAVIPYKEYISYCVKQNGSLSNEEGAEYWSTYLAGIDASIFPKLGETNARAGHHQVVFRSQIPMQVLKDFSKKAGVTTLTLLQAAWGMILQPYYGKEDFVYGVLTNGRNISMKQINHVEKFEDIALVLIDSEISVFSTYPFDNLRSREVTEKNLCYILYTSGSTGTPKGVMLEHSSVVSFIHSIHQRYQLTAEDSILQFANYTFDASVFEIYAPLAIGASVVMARKDYLLTNLEDWVNRLRATFLMLTPTIATMVDPLKVPSVKHLMFIGEMLTTTARNIWSPHVEISNGYGPTESTVLMTVNTRMDSATSCSNVGLPVGNNRIYILGADRQPVPLGVVGELCVAGPQLARGYLNRPDLTGKAFVPGPFVSEERLYCSGDLARFNADGSVELIGRIDNQVKIHGLRIELDEIEHALHEYPRVARACEILEHCHHVGEKALFDSLLVVQNIPQKSEDEGLATIGLHKSIASMPIDYPIVMEINITGTIHSVDLTYDEQAVTTFEATWIMKHFVEAIKVILHNLNSTVKSVRLLTWEETSIMQNWNLIEQIQNKLCCIHELFEQQALLHPDNWALQFEDEVSVSYSDLNRRANQLAHHLIKLGVRPESMVPLCLDKSVEMVVAMLAVLKAGGAYVPLDPNNPVERNRFILAETNAQVVVTLDVYRSTFDTATVVLLDSDLDRIRTNPEDNPEVTGLSSSNLCYVLFTSGSTGTPKGVMLEHAAVVSFIHAIQQEYDFSPKDSILQFANYTFDASVFEIYVPLAIGASVAMARKDYLLTDLEECIRELRATFLMLTPTIATLIDPLEVPSVRNLMFIGEMLTTTALNKWSPYVDLSNGYGPTESAVLTTVNTHMSSTTSCSNVGKPIGNNRLYVLGDDNYPVPFGVVGELCVAGSQLARGYLNRPDLTDSAFITSPFVSAERLYKTGDLARFNSDGSVELVGRKDNQIKIHGLRIELDEIEHALHQHSKVARACIVPLVTDKATDHKSLVAFVTFNDLTDSNSPVGLIEESNDQKVVEYFKEIKSLVRNKLPTYMMPSTWVPVSRMPTTTSQKTDRKSLAALYASVDKEDLMKWNHSDASGHVGARTTMEESWAELWSAVLKISPDTIGSHDSFFSLGGDSILAIRLVGAAHKAGFTLTVQDLYLHPTIAELASTCLPLGPEIMDTRPVEKYSLLNLDLEQLGYLMEHELPQHDIMPDDVVDIYPCSPMQEALVALSLQDSSSYVSQLVYKCEGNVDLERLRAAWHSVIEANPILRTAILFTTSGFAHLNGLQVVLRSKSIEWDVQEYEDATSLENSLARALEADRSKGVSVGQPLTRFALLKTAGPNAYLVWTIHHALYDGWSMNHIVSDVVAAYQGHDLPARPPYSMYINYLLDTDKSQAIKYWQETLGSATPTHLARSSPTAAETQLPSTIVENIQADFRSLASEHNLTVATIAYLAWALVLKCHTGNPDVVFGVVDSGRSVPLQHVQDICGPCITTLPMRINLSDTQSLLDALKLIQSSLTHQKLYQSIGLQDILKQIGMAAESSLFDTLLVVQNINLDNDATDLTSIGLQQSATSMPIDYPALIEISLKGSNLQASLTYQTQIFTEFEATWIAKHFVEAMRLILRDSSALVKDVSIRTEEEIISIKRWSTAGSVKNSSEFIHELIEQQALLRPEQVAIQFEETEYVTYGELNCRANQLAHHLIKLGVRPESMVPLCLDKSVEMVVAMLAVLKAGGAYVPLDPNNPVERNKYILNEISAQIVLTSDQHKSAFEKQVLVLVDRDEQMIGHYLTSNPEINGLSSSSLCYVLFTSGSTGMPKGVVLEHSSVVSFIHSIHQRYQLTAEDSILQFANYTFDASVFEIYAPLAIGASVVMARKDYLLTNLEDWVNRLRATFLMLTPTIATMVDPLKVPSVKHLMFIGEMLTTTARNIWSPHVEISNGYGPTESTVLMTVNTRMDSATSCSNVGLPVGNNRIYILGADRQPVPLGVVGELCVAGPQLARGYLNRPDLTGKAFVPGPFVSEERLYCSGDLARFNADGSVELIGRIDNQVKIHGLRVELDEIEHVLNQHAQVARACVIPLVTDPNTNRKSIVAFLTFCGMEGSLADLSLLTNPELSFVRPFLEEVKEIARRQLPSYMVPNLWLPLNAIPINTSDKTDRRKLEGLFKSFNLEEIVNGSNNESHHESQQITPLEKQIQKIWSDTLNIPVSSISIEDTFYQLGGDSISAIRVSSLSRQNGLSLSVKQIMQNPTIRSLASVAAALDPSKIISLPSTSGDLILTPIQRRFLYTPQENMNHFNQSWLLKLRDTTTKDRLSQAVNALMSHHDLLRSRLSCTDGAWKMRIVSAEEAPFQVHQMQVRSIDDMKGHIHQLQRSLDLMSGPMFQFALYELEDRSQLLFMTVHHLIVDLVSWRIIWEDLEQLLQGKQCGYKSMSFMQWSAMLNEYAQELGMDMWPSQEISEPIVRDAALLDANRMSSSKSLAFTLSVGQTELLFGKCNLPFQTEATDLMISSLAIAYCKVFNAGSMTIGMEGHGRETWRDGIDVSRTVGWFTTLYPLVVEISEDLDQLSVLKRVKDQRKLMPGNGLVYGLLRYMSNNPENRFKDDVIQIGFNYLGRFQQLESKNAFFQPVDATYDFDQLHIGNEWRRDHVFDVTITVEHDCLKAEIVFNTSLHTEEIVSEWLFKWDEALGNMIESCAQIDTIEHTRSDFSLVKFNEAEFNLFYTQTLPGVGVDPKFVEDILPCTPLQEGLIAGMFKNANYYHIQQQLDLVGEFDPIKFQSTWETMIRDHPILRTIFVESTISGTHNNFLQLVMKYRKPCWSYKKCAHNSLEKTVATLLAEDKSFTFDLGLPTMRFTLLETDQNYRMLFLSWHHAILDATAWDLILQDYYNVYNSQSRVATYPFAKFVEDLYSKSEVDIAKEKSYWQGKFSQASRSPFPTLGAPEDPAPEMRRVEGRIHIPMEKIAHYAQQLRITTLTLVKAAWASILREYTQNDDVIFGYVVHGRSGDLEGISTIVEWLMQIHVDYTSALSYQQTSLREIQEWVGASPLFDSILNYRFNSESGTDVNVESEGALRLVPISGNEATEYPLALNVYANSSEIMYQLDVVGSRITRHYARQLASGFEMLFEALVSLPSDKEFQYLNQALNYEDSLQLCSAEYTGSAEPLDTCIHHLFEEKANLYPNQVAARVLDLESVTYVELNTKANQLAHYLIKLGVLPDSIVPLCLDKSISMIVAILAVLKAGGAYVPLDPDNPMERNRFILKETKAKVVLTLAKYKQLFDEQTLVLLDSNDSAIGENDIQNPQVIGLDSSSLCYVIYTSGSTGTPKGVMMEHRGVCSFIRAILEAWDLSTLDSVLQFANYTFDASVMEIFCTLASGACLALATKERLLSDLEGCINTMNVTTLVLTTTIAALLEPVRVPSVKRLMLGGEMMTATVRNLWSPHVQLSNGYGPTEAAVAILSYWDVDETTACSNIGKPIGGNKISILGANLQPVPLGVVGELCVSGPQLARGYLNRPDLTEKAFVTSCSEPDIRIYRTGDLALFNEDGTVKIVGRIDNQIKINGLRIELDEIEHALHDHPRVARACVMALTTDKKTNRKSLVAFLAFYDVGSEATGSELLTGLHAESASEYVEELRAVVSQRLPSYMIPNIWLPLNMIPTNTSGKVDRRKLADIFATLNIDEIMRLSRNAGVRSDEAVTLLEGTIRGIWAEVLNIPAGDISVGDTFYQLGGDSISAIRVSSLSRQNGLSLSVKQIMQNPTIRSLASVAAALDPSKIISLPSTSGDLILTPIQRRFLYTPQENMNHFNQSWLLKLRDTTTKDRLSQAVNALMSHHDLLRSRLSCTDGAWKMRIVSAEEAPFQVHQMQVRSIDDMKGHIHQLQRSLDLMSGPMFQFALYELEDRSQLLFMTVHHLIVDLVSWRIIWEDLEQLLQGKQCGYKSMSFMQWSAMLNEYAQELGMDMWPSQEISEPIVRDAALLDANRMSSSKSLAFTLSVGQTELLFGKCNLPFQTEATDLMISSLAIAYCKVFNAGSMTIGMEGHGRETWRDGIDVSRTVGWFTTLYPLVVEISEDLDQLSVLKRVKDQRKLMPGNGLVYGLLRYMSNNPENRFKDDVIQIGSDFRIVKLSESEFDRLYNLHLPNLGVERSCIEDILPCTPLQEGLIAGMFKNANYYHIQQQLDLVGEFDPIKFQSTWETMIRDHPILRTIFVEFSTSSSRFNFLQIVETVEKYLADDKANPFRWHHAIIDATTFDLVLNDFCHVYNQKSRVTTFPFAKFVEELCSKSSQEIDAEKPYWQNKLSDLSVSPFPNLGAPEEHALALCRVEGYIEIPINKISHITRQLKVTPFTLIKAAWAILLREYTRSDDVVFGYVVNGRNGELEGVSTIVAWLREIHQNYTAELSLQQNSLRDIQEWVGVSPLFDTIVNYRAVNTSCVNAADIGDGMNDAENLFRLEPKVGNERTEYSLVLNIVSNADELIFSIDANSYLTSRPFARQIANDFKTLLCTLMNLIPGSHISDMSMALSKTQVPVMRSTTSHSYPAMTGKCVHQLIEEQAKVNPQHTAIQFELCESVSYEELNCRANQLAHHLIKLGVRPESMVPLCLDKSVEMVVAMLAVLKAGGAYVPLDPENPVERNRFILAETNAQVVVTLDVYRSTFDTATVVLLDSDLDRIRTNPEDNPEVTGLSSSNLCYVLFTSGSTGTPKGVMLEHAAVVSFIHAIQQEYDFSPKDSILQFANYTFDASVFEIYVPLAIGASVAMARKDYLLTDLEECIRELRATFLMLTPTIATLIDPLEVPSVRNLMFIGEMLTTTALNKWSPYVDLSNGYGPTESAVLTTVNTHMSSTTSCSNVGKPIGNNRLYVLGDDNYPVPFGVVGELCVAGSQLARGYLNRPDLTDSAFITSPFVSAERLYKTGDLARFNSDGSVELVGRKDNQIKIHGLRIELDEIEHALHQHSKVARACIVPLVTDKATDHKSLVAFVTFNDLTDSNSPVGLIEESNDQKVVEYFKEIKSLVRNKLPTYMMPSTWVPVSRMPTTTSQKTDRKSLAALFASVDKEDLMKWNHSDASGHVGARTAMEESWAELWSAVLKISPDTIGSHDSFFSLGGDSILAIRLVGVAHKAGFTLTVHDLYLHPTIAELASTCLPLGPEIMDTKPVEKYSLLNLDLEQLGYLMEHELPQHDIMPDDVVDIYPCSPMQEALVALSLQDSSSYVSQLVYKCEGNVDLERLRAAWHSVIEANPILRTAILFTTSGFAHLNGLQVVLRSKSIEWDVQEYEDATSLENSLARALEADRSKGVSVGQPLTRFALLKTAGPNAYLVWTIHHALYDGWSMNHIVSDVVAAYQGHDLPARPPYSMYINYLLDTDKSQAIKYWQETLGSATPTHLARSSPTAAETQLPSTIVENIQADFRSLASEHNLTVATIASLFDTLLVVQNINRGEEEGGLASIGLKQSEASMPIDYPLVMEVSTSGAEHSVALTYDTRMLTGFEASYIVKHFVEAMKMIVTSTHNNVKDARITTPAEAALMESWSAMNTTVLPTRCIHELVEQRVLHHPEQIAIQFENTQSVTYGELNCRANQLAHHLISLGVRPGSIVPLCLDKSVVMIVAILAVLKAGGAYVPLDPDNPMERNRFILKETKAKVVLTLAKYKQLFDEQTLVLLDSNDSAIGENDIQNPQVIGLDSSSLCYVIYTSGSTGTPKGVMMEHRGVCSFIRAILGAWDLSTLDSVLQFANYTFDASVMEIFCTLASGACLALATKERLLSDLEGCINTMNVTTLVLTTTIAALLEPVRVPSVKRLMLGGEMMTATVRNLWSPHVQLSNGYGPTEAAVAILSYWDVDERTACSNIGKPIGGNKTSILGANLQPVPLGVVGELCVSGPQLARGYLNRPDLTEKAFVTSCSEPDIRIYRTGDLALFNEDGTVKIVGRIDNQIKINGLRIELDEIEHALHDHPRVARACVMALTTDKKTNRKSLVAFLAFYDVGSEATGSELLTGLHAESASEYVEELRAVVSQRLPSYMIPNIWLPLNMIPNNTSGKVDHRKLADIFAAFSMNDISMTIKGGIEAVTHSDSIHGKISNDLHDIMQPRNSMQFFIQEVWSKVLKIPRASIRIDHTFRALGGDSILAIHVSSECRKHNIQISVHSMLKNHTIIQLAENAKVKVSGNQMENSLSHGEVHLSANQRMFLEFEQENYNHFNQSWLFRTQNPTNKASLQSAVGYLILNHDILRSRFSRAQNEWKLRILSPKEMSFEVHRMQVQSRDELKASVHHLQRSLDLISGPLFQFALYDLQDGQQLIFMAVHHFIIDLMSWGPIWEELGLLLQGEQPRTQSVSYMQWNKLLYDHAQTLGMRSWPTQPLDQPIITDSALLAKNTVGTVRSISFKLDPYFTKLAESCCGPSTNMEMTDLLTASLAYSYCCTFERESLSVTLETHGRQFGDEDVDISRTVGWFTNLYPIVVHLGKNQRIDDAIRQTIQQHREIRGNEANYGLLRYINQSTAPFFAKEPPQVTLGYLPNTAARGNPSSYLLPIPTDSEYKFDLGGIPSTWKRHQSEVQTWLDLWETELIYAIKSISKELLGQYMNCTLYSISDPTLGTNESFDSVETIASRYLKAILQVQPVGPYYLHGYSFGGLVAFEMARQLEWRGHEVSRLTIIDTLAPHTGRQLWASANQSSALEYLTMISSSGEWSLDEAASQMMLEKIEQNTQLMRRYDPSIKKLTTDIVLVKGLDAKGRLDEQQPCYGWSEYSSNVSVHSVDAEHHKLMFEPHVARVAEVVSFDKLGI</sequence>
<evidence type="ECO:0000259" key="6">
    <source>
        <dbReference type="PROSITE" id="PS50075"/>
    </source>
</evidence>
<dbReference type="GO" id="GO:0005737">
    <property type="term" value="C:cytoplasm"/>
    <property type="evidence" value="ECO:0007669"/>
    <property type="project" value="TreeGrafter"/>
</dbReference>
<dbReference type="CDD" id="cd19534">
    <property type="entry name" value="E_NRPS"/>
    <property type="match status" value="2"/>
</dbReference>
<comment type="caution">
    <text evidence="7">The sequence shown here is derived from an EMBL/GenBank/DDBJ whole genome shotgun (WGS) entry which is preliminary data.</text>
</comment>